<dbReference type="AlphaFoldDB" id="A0A9Q3H3V0"/>
<sequence>MMDSNLHHPHWNPPGYNHNHFQAKDLIRACGKKGFSLNITQTDPNLPRINRQTHNNRPNLGKPYKQKSPTRNVSPTEQSLFQPPPNSDKNNPSKLKTTPTTKALIDSHRQATAIDIPRRPMIPPPL</sequence>
<gene>
    <name evidence="2" type="ORF">O181_028694</name>
</gene>
<comment type="caution">
    <text evidence="2">The sequence shown here is derived from an EMBL/GenBank/DDBJ whole genome shotgun (WGS) entry which is preliminary data.</text>
</comment>
<evidence type="ECO:0000256" key="1">
    <source>
        <dbReference type="SAM" id="MobiDB-lite"/>
    </source>
</evidence>
<evidence type="ECO:0000313" key="3">
    <source>
        <dbReference type="Proteomes" id="UP000765509"/>
    </source>
</evidence>
<evidence type="ECO:0000313" key="2">
    <source>
        <dbReference type="EMBL" id="MBW0488979.1"/>
    </source>
</evidence>
<dbReference type="EMBL" id="AVOT02009874">
    <property type="protein sequence ID" value="MBW0488979.1"/>
    <property type="molecule type" value="Genomic_DNA"/>
</dbReference>
<keyword evidence="3" id="KW-1185">Reference proteome</keyword>
<proteinExistence type="predicted"/>
<organism evidence="2 3">
    <name type="scientific">Austropuccinia psidii MF-1</name>
    <dbReference type="NCBI Taxonomy" id="1389203"/>
    <lineage>
        <taxon>Eukaryota</taxon>
        <taxon>Fungi</taxon>
        <taxon>Dikarya</taxon>
        <taxon>Basidiomycota</taxon>
        <taxon>Pucciniomycotina</taxon>
        <taxon>Pucciniomycetes</taxon>
        <taxon>Pucciniales</taxon>
        <taxon>Sphaerophragmiaceae</taxon>
        <taxon>Austropuccinia</taxon>
    </lineage>
</organism>
<feature type="region of interest" description="Disordered" evidence="1">
    <location>
        <begin position="37"/>
        <end position="126"/>
    </location>
</feature>
<feature type="compositionally biased region" description="Polar residues" evidence="1">
    <location>
        <begin position="37"/>
        <end position="58"/>
    </location>
</feature>
<protein>
    <recommendedName>
        <fullName evidence="4">Endonuclease/exonuclease/phosphatase domain-containing protein</fullName>
    </recommendedName>
</protein>
<evidence type="ECO:0008006" key="4">
    <source>
        <dbReference type="Google" id="ProtNLM"/>
    </source>
</evidence>
<name>A0A9Q3H3V0_9BASI</name>
<accession>A0A9Q3H3V0</accession>
<dbReference type="Proteomes" id="UP000765509">
    <property type="component" value="Unassembled WGS sequence"/>
</dbReference>
<feature type="compositionally biased region" description="Polar residues" evidence="1">
    <location>
        <begin position="67"/>
        <end position="81"/>
    </location>
</feature>
<reference evidence="2" key="1">
    <citation type="submission" date="2021-03" db="EMBL/GenBank/DDBJ databases">
        <title>Draft genome sequence of rust myrtle Austropuccinia psidii MF-1, a brazilian biotype.</title>
        <authorList>
            <person name="Quecine M.C."/>
            <person name="Pachon D.M.R."/>
            <person name="Bonatelli M.L."/>
            <person name="Correr F.H."/>
            <person name="Franceschini L.M."/>
            <person name="Leite T.F."/>
            <person name="Margarido G.R.A."/>
            <person name="Almeida C.A."/>
            <person name="Ferrarezi J.A."/>
            <person name="Labate C.A."/>
        </authorList>
    </citation>
    <scope>NUCLEOTIDE SEQUENCE</scope>
    <source>
        <strain evidence="2">MF-1</strain>
    </source>
</reference>